<dbReference type="GO" id="GO:0016020">
    <property type="term" value="C:membrane"/>
    <property type="evidence" value="ECO:0007669"/>
    <property type="project" value="UniProtKB-SubCell"/>
</dbReference>
<sequence length="351" mass="38279">MSSPYDPTGEEVSPVWPRRLARTLVVLVWPLIWVGGLVTTYDAGMSVPDWPGTYGYNLLLYPLSTWLLGPFDLFIEHGHRLLGALVGFVAIGFLVATWRSEPRRWVTVLAVVVLLAVIGQGVLGGLRVTMSARVLAMVHGCTGPLFFALCVIAACVTGPRWSRERVLAAATDSDASVNKTGDEEPGTTSVPPSPRRFWPFVLFGLAYVQLILGAILRHALPSASPTGFAHTVTTHVSVAFLLWVLTVVVYWRMRRCGDLTLSRPAAGLICFVGIQILLGIGTWIVNYGYPTFLQSFPGSDSYLLRSKGLIDAWIVTGHVATGSLILAVSTLLAVRLWRRHAVLNHPNSLIK</sequence>
<keyword evidence="2" id="KW-1003">Cell membrane</keyword>
<evidence type="ECO:0000256" key="4">
    <source>
        <dbReference type="ARBA" id="ARBA00022723"/>
    </source>
</evidence>
<dbReference type="EMBL" id="SJPM01000006">
    <property type="protein sequence ID" value="TWT95538.1"/>
    <property type="molecule type" value="Genomic_DNA"/>
</dbReference>
<dbReference type="Pfam" id="PF02628">
    <property type="entry name" value="COX15-CtaA"/>
    <property type="match status" value="1"/>
</dbReference>
<keyword evidence="6" id="KW-0560">Oxidoreductase</keyword>
<dbReference type="InterPro" id="IPR050450">
    <property type="entry name" value="COX15/CtaA_HemeA_synthase"/>
</dbReference>
<feature type="transmembrane region" description="Helical" evidence="12">
    <location>
        <begin position="105"/>
        <end position="128"/>
    </location>
</feature>
<evidence type="ECO:0000256" key="9">
    <source>
        <dbReference type="ARBA" id="ARBA00023136"/>
    </source>
</evidence>
<dbReference type="Proteomes" id="UP000316213">
    <property type="component" value="Unassembled WGS sequence"/>
</dbReference>
<dbReference type="PANTHER" id="PTHR35457">
    <property type="entry name" value="HEME A SYNTHASE"/>
    <property type="match status" value="1"/>
</dbReference>
<evidence type="ECO:0000256" key="12">
    <source>
        <dbReference type="SAM" id="Phobius"/>
    </source>
</evidence>
<name>A0A5C6A8B3_9BACT</name>
<evidence type="ECO:0000256" key="1">
    <source>
        <dbReference type="ARBA" id="ARBA00004141"/>
    </source>
</evidence>
<feature type="transmembrane region" description="Helical" evidence="12">
    <location>
        <begin position="81"/>
        <end position="98"/>
    </location>
</feature>
<evidence type="ECO:0000256" key="10">
    <source>
        <dbReference type="ARBA" id="ARBA00023157"/>
    </source>
</evidence>
<proteinExistence type="predicted"/>
<dbReference type="InterPro" id="IPR003780">
    <property type="entry name" value="COX15/CtaA_fam"/>
</dbReference>
<evidence type="ECO:0000256" key="6">
    <source>
        <dbReference type="ARBA" id="ARBA00023002"/>
    </source>
</evidence>
<feature type="transmembrane region" description="Helical" evidence="12">
    <location>
        <begin position="309"/>
        <end position="334"/>
    </location>
</feature>
<keyword evidence="3 12" id="KW-0812">Transmembrane</keyword>
<dbReference type="OrthoDB" id="128939at2"/>
<feature type="transmembrane region" description="Helical" evidence="12">
    <location>
        <begin position="134"/>
        <end position="156"/>
    </location>
</feature>
<dbReference type="GO" id="GO:0006784">
    <property type="term" value="P:heme A biosynthetic process"/>
    <property type="evidence" value="ECO:0007669"/>
    <property type="project" value="InterPro"/>
</dbReference>
<evidence type="ECO:0000256" key="5">
    <source>
        <dbReference type="ARBA" id="ARBA00022989"/>
    </source>
</evidence>
<organism evidence="13 14">
    <name type="scientific">Neorhodopirellula pilleata</name>
    <dbReference type="NCBI Taxonomy" id="2714738"/>
    <lineage>
        <taxon>Bacteria</taxon>
        <taxon>Pseudomonadati</taxon>
        <taxon>Planctomycetota</taxon>
        <taxon>Planctomycetia</taxon>
        <taxon>Pirellulales</taxon>
        <taxon>Pirellulaceae</taxon>
        <taxon>Neorhodopirellula</taxon>
    </lineage>
</organism>
<evidence type="ECO:0000256" key="7">
    <source>
        <dbReference type="ARBA" id="ARBA00023004"/>
    </source>
</evidence>
<dbReference type="RefSeq" id="WP_146578598.1">
    <property type="nucleotide sequence ID" value="NZ_SJPM01000006.1"/>
</dbReference>
<evidence type="ECO:0000256" key="2">
    <source>
        <dbReference type="ARBA" id="ARBA00022475"/>
    </source>
</evidence>
<evidence type="ECO:0000313" key="13">
    <source>
        <dbReference type="EMBL" id="TWT95538.1"/>
    </source>
</evidence>
<evidence type="ECO:0000256" key="3">
    <source>
        <dbReference type="ARBA" id="ARBA00022692"/>
    </source>
</evidence>
<dbReference type="GO" id="GO:0016491">
    <property type="term" value="F:oxidoreductase activity"/>
    <property type="evidence" value="ECO:0007669"/>
    <property type="project" value="UniProtKB-KW"/>
</dbReference>
<keyword evidence="4" id="KW-0479">Metal-binding</keyword>
<accession>A0A5C6A8B3</accession>
<dbReference type="AlphaFoldDB" id="A0A5C6A8B3"/>
<comment type="caution">
    <text evidence="13">The sequence shown here is derived from an EMBL/GenBank/DDBJ whole genome shotgun (WGS) entry which is preliminary data.</text>
</comment>
<feature type="transmembrane region" description="Helical" evidence="12">
    <location>
        <begin position="265"/>
        <end position="289"/>
    </location>
</feature>
<protein>
    <submittedName>
        <fullName evidence="13">Heme A synthase</fullName>
    </submittedName>
</protein>
<feature type="transmembrane region" description="Helical" evidence="12">
    <location>
        <begin position="197"/>
        <end position="220"/>
    </location>
</feature>
<keyword evidence="5 12" id="KW-1133">Transmembrane helix</keyword>
<keyword evidence="8" id="KW-0350">Heme biosynthesis</keyword>
<reference evidence="13 14" key="1">
    <citation type="submission" date="2019-02" db="EMBL/GenBank/DDBJ databases">
        <title>Deep-cultivation of Planctomycetes and their phenomic and genomic characterization uncovers novel biology.</title>
        <authorList>
            <person name="Wiegand S."/>
            <person name="Jogler M."/>
            <person name="Boedeker C."/>
            <person name="Pinto D."/>
            <person name="Vollmers J."/>
            <person name="Rivas-Marin E."/>
            <person name="Kohn T."/>
            <person name="Peeters S.H."/>
            <person name="Heuer A."/>
            <person name="Rast P."/>
            <person name="Oberbeckmann S."/>
            <person name="Bunk B."/>
            <person name="Jeske O."/>
            <person name="Meyerdierks A."/>
            <person name="Storesund J.E."/>
            <person name="Kallscheuer N."/>
            <person name="Luecker S."/>
            <person name="Lage O.M."/>
            <person name="Pohl T."/>
            <person name="Merkel B.J."/>
            <person name="Hornburger P."/>
            <person name="Mueller R.-W."/>
            <person name="Bruemmer F."/>
            <person name="Labrenz M."/>
            <person name="Spormann A.M."/>
            <person name="Op Den Camp H."/>
            <person name="Overmann J."/>
            <person name="Amann R."/>
            <person name="Jetten M.S.M."/>
            <person name="Mascher T."/>
            <person name="Medema M.H."/>
            <person name="Devos D.P."/>
            <person name="Kaster A.-K."/>
            <person name="Ovreas L."/>
            <person name="Rohde M."/>
            <person name="Galperin M.Y."/>
            <person name="Jogler C."/>
        </authorList>
    </citation>
    <scope>NUCLEOTIDE SEQUENCE [LARGE SCALE GENOMIC DNA]</scope>
    <source>
        <strain evidence="13 14">Pla100</strain>
    </source>
</reference>
<feature type="transmembrane region" description="Helical" evidence="12">
    <location>
        <begin position="20"/>
        <end position="41"/>
    </location>
</feature>
<dbReference type="PANTHER" id="PTHR35457:SF1">
    <property type="entry name" value="HEME A SYNTHASE"/>
    <property type="match status" value="1"/>
</dbReference>
<keyword evidence="9 12" id="KW-0472">Membrane</keyword>
<comment type="pathway">
    <text evidence="11">Porphyrin-containing compound metabolism.</text>
</comment>
<feature type="transmembrane region" description="Helical" evidence="12">
    <location>
        <begin position="232"/>
        <end position="253"/>
    </location>
</feature>
<keyword evidence="10" id="KW-1015">Disulfide bond</keyword>
<dbReference type="GO" id="GO:0046872">
    <property type="term" value="F:metal ion binding"/>
    <property type="evidence" value="ECO:0007669"/>
    <property type="project" value="UniProtKB-KW"/>
</dbReference>
<evidence type="ECO:0000256" key="11">
    <source>
        <dbReference type="ARBA" id="ARBA00023444"/>
    </source>
</evidence>
<comment type="subcellular location">
    <subcellularLocation>
        <location evidence="1">Membrane</location>
        <topology evidence="1">Multi-pass membrane protein</topology>
    </subcellularLocation>
</comment>
<evidence type="ECO:0000256" key="8">
    <source>
        <dbReference type="ARBA" id="ARBA00023133"/>
    </source>
</evidence>
<evidence type="ECO:0000313" key="14">
    <source>
        <dbReference type="Proteomes" id="UP000316213"/>
    </source>
</evidence>
<keyword evidence="7" id="KW-0408">Iron</keyword>
<keyword evidence="14" id="KW-1185">Reference proteome</keyword>
<gene>
    <name evidence="13" type="primary">ctaA</name>
    <name evidence="13" type="ORF">Pla100_31790</name>
</gene>